<proteinExistence type="predicted"/>
<evidence type="ECO:0000313" key="2">
    <source>
        <dbReference type="Proteomes" id="UP000638353"/>
    </source>
</evidence>
<comment type="caution">
    <text evidence="1">The sequence shown here is derived from an EMBL/GenBank/DDBJ whole genome shotgun (WGS) entry which is preliminary data.</text>
</comment>
<dbReference type="EMBL" id="BMVC01000007">
    <property type="protein sequence ID" value="GHC97357.1"/>
    <property type="molecule type" value="Genomic_DNA"/>
</dbReference>
<dbReference type="AlphaFoldDB" id="A0A918WZB8"/>
<gene>
    <name evidence="1" type="ORF">GCM10010334_38640</name>
</gene>
<reference evidence="1" key="1">
    <citation type="journal article" date="2014" name="Int. J. Syst. Evol. Microbiol.">
        <title>Complete genome sequence of Corynebacterium casei LMG S-19264T (=DSM 44701T), isolated from a smear-ripened cheese.</title>
        <authorList>
            <consortium name="US DOE Joint Genome Institute (JGI-PGF)"/>
            <person name="Walter F."/>
            <person name="Albersmeier A."/>
            <person name="Kalinowski J."/>
            <person name="Ruckert C."/>
        </authorList>
    </citation>
    <scope>NUCLEOTIDE SEQUENCE</scope>
    <source>
        <strain evidence="1">JCM 4637</strain>
    </source>
</reference>
<evidence type="ECO:0000313" key="1">
    <source>
        <dbReference type="EMBL" id="GHC97357.1"/>
    </source>
</evidence>
<protein>
    <submittedName>
        <fullName evidence="1">Uncharacterized protein</fullName>
    </submittedName>
</protein>
<sequence length="147" mass="16265">MGAVAGDGHQKRIPRSEDMRHIAQGFVERVTVGRRLPLDFSVKSLRVVDFLVDEMRGGAVEEGLIARNLFGLGAYVGEVLVRNAGAEWVDLDEGERGYFRQWVGVRMGDGMLRSPLGKVGNRFEGGGEEESLERYYLTLPGRVRVAA</sequence>
<accession>A0A918WZB8</accession>
<name>A0A918WZB8_9ACTN</name>
<organism evidence="1 2">
    <name type="scientific">Streptomyces finlayi</name>
    <dbReference type="NCBI Taxonomy" id="67296"/>
    <lineage>
        <taxon>Bacteria</taxon>
        <taxon>Bacillati</taxon>
        <taxon>Actinomycetota</taxon>
        <taxon>Actinomycetes</taxon>
        <taxon>Kitasatosporales</taxon>
        <taxon>Streptomycetaceae</taxon>
        <taxon>Streptomyces</taxon>
    </lineage>
</organism>
<reference evidence="1" key="2">
    <citation type="submission" date="2020-09" db="EMBL/GenBank/DDBJ databases">
        <authorList>
            <person name="Sun Q."/>
            <person name="Ohkuma M."/>
        </authorList>
    </citation>
    <scope>NUCLEOTIDE SEQUENCE</scope>
    <source>
        <strain evidence="1">JCM 4637</strain>
    </source>
</reference>
<dbReference type="Proteomes" id="UP000638353">
    <property type="component" value="Unassembled WGS sequence"/>
</dbReference>